<dbReference type="Gene3D" id="3.40.50.2300">
    <property type="match status" value="2"/>
</dbReference>
<dbReference type="PANTHER" id="PTHR30146">
    <property type="entry name" value="LACI-RELATED TRANSCRIPTIONAL REPRESSOR"/>
    <property type="match status" value="1"/>
</dbReference>
<evidence type="ECO:0000256" key="2">
    <source>
        <dbReference type="ARBA" id="ARBA00023125"/>
    </source>
</evidence>
<dbReference type="SUPFAM" id="SSF53822">
    <property type="entry name" value="Periplasmic binding protein-like I"/>
    <property type="match status" value="1"/>
</dbReference>
<organism evidence="5 6">
    <name type="scientific">Companilactobacillus ginsenosidimutans</name>
    <dbReference type="NCBI Taxonomy" id="1007676"/>
    <lineage>
        <taxon>Bacteria</taxon>
        <taxon>Bacillati</taxon>
        <taxon>Bacillota</taxon>
        <taxon>Bacilli</taxon>
        <taxon>Lactobacillales</taxon>
        <taxon>Lactobacillaceae</taxon>
        <taxon>Companilactobacillus</taxon>
    </lineage>
</organism>
<accession>A0A0H4QE46</accession>
<dbReference type="Proteomes" id="UP000036106">
    <property type="component" value="Chromosome"/>
</dbReference>
<keyword evidence="1" id="KW-0805">Transcription regulation</keyword>
<dbReference type="PROSITE" id="PS50932">
    <property type="entry name" value="HTH_LACI_2"/>
    <property type="match status" value="1"/>
</dbReference>
<dbReference type="STRING" id="1007676.ABM34_03085"/>
<dbReference type="Pfam" id="PF00532">
    <property type="entry name" value="Peripla_BP_1"/>
    <property type="match status" value="1"/>
</dbReference>
<dbReference type="KEGG" id="lgn:ABM34_03085"/>
<evidence type="ECO:0000313" key="5">
    <source>
        <dbReference type="EMBL" id="AKP66639.1"/>
    </source>
</evidence>
<keyword evidence="2" id="KW-0238">DNA-binding</keyword>
<evidence type="ECO:0000256" key="1">
    <source>
        <dbReference type="ARBA" id="ARBA00023015"/>
    </source>
</evidence>
<keyword evidence="3" id="KW-0804">Transcription</keyword>
<dbReference type="InterPro" id="IPR001761">
    <property type="entry name" value="Peripla_BP/Lac1_sug-bd_dom"/>
</dbReference>
<dbReference type="Gene3D" id="1.10.260.40">
    <property type="entry name" value="lambda repressor-like DNA-binding domains"/>
    <property type="match status" value="1"/>
</dbReference>
<dbReference type="GO" id="GO:0003700">
    <property type="term" value="F:DNA-binding transcription factor activity"/>
    <property type="evidence" value="ECO:0007669"/>
    <property type="project" value="TreeGrafter"/>
</dbReference>
<evidence type="ECO:0000313" key="6">
    <source>
        <dbReference type="Proteomes" id="UP000036106"/>
    </source>
</evidence>
<protein>
    <recommendedName>
        <fullName evidence="4">HTH lacI-type domain-containing protein</fullName>
    </recommendedName>
</protein>
<dbReference type="SMART" id="SM00354">
    <property type="entry name" value="HTH_LACI"/>
    <property type="match status" value="1"/>
</dbReference>
<keyword evidence="6" id="KW-1185">Reference proteome</keyword>
<dbReference type="InterPro" id="IPR010982">
    <property type="entry name" value="Lambda_DNA-bd_dom_sf"/>
</dbReference>
<dbReference type="RefSeq" id="WP_048703257.1">
    <property type="nucleotide sequence ID" value="NZ_CP012034.1"/>
</dbReference>
<dbReference type="EMBL" id="CP012034">
    <property type="protein sequence ID" value="AKP66639.1"/>
    <property type="molecule type" value="Genomic_DNA"/>
</dbReference>
<dbReference type="SUPFAM" id="SSF47413">
    <property type="entry name" value="lambda repressor-like DNA-binding domains"/>
    <property type="match status" value="1"/>
</dbReference>
<dbReference type="InterPro" id="IPR028082">
    <property type="entry name" value="Peripla_BP_I"/>
</dbReference>
<evidence type="ECO:0000256" key="3">
    <source>
        <dbReference type="ARBA" id="ARBA00023163"/>
    </source>
</evidence>
<dbReference type="PRINTS" id="PR00036">
    <property type="entry name" value="HTHLACI"/>
</dbReference>
<dbReference type="AlphaFoldDB" id="A0A0H4QE46"/>
<evidence type="ECO:0000259" key="4">
    <source>
        <dbReference type="PROSITE" id="PS50932"/>
    </source>
</evidence>
<reference evidence="6" key="1">
    <citation type="submission" date="2015-07" db="EMBL/GenBank/DDBJ databases">
        <title>Lactobacillus ginsenosidimutans/EMML 3141/ whole genome sequencing.</title>
        <authorList>
            <person name="Kim M.K."/>
            <person name="Im W.-T."/>
            <person name="Srinivasan S."/>
            <person name="Lee J.-J."/>
        </authorList>
    </citation>
    <scope>NUCLEOTIDE SEQUENCE [LARGE SCALE GENOMIC DNA]</scope>
    <source>
        <strain evidence="6">EMML 3041</strain>
    </source>
</reference>
<dbReference type="Pfam" id="PF00356">
    <property type="entry name" value="LacI"/>
    <property type="match status" value="1"/>
</dbReference>
<dbReference type="CDD" id="cd01392">
    <property type="entry name" value="HTH_LacI"/>
    <property type="match status" value="1"/>
</dbReference>
<feature type="domain" description="HTH lacI-type" evidence="4">
    <location>
        <begin position="2"/>
        <end position="56"/>
    </location>
</feature>
<sequence length="322" mass="36223">MVTIRDIAKEAGVSPSTASRALNKNPHISRETIEKITKIADKLGYMPDYNAKNLTTGEASAVGVIFPVGGNGTPANPFYVNVLSGVNDELIKRGYALSVAITKSIDDLKKNVKSMVYQSKIKRFILLYSQKNDPIAKFLRDNNLRFVVIGQPMNKNDYYVDNNNVDAGAAATRYLIETNDVYKIAFIHSRNNWIFEQQRFEGFQKAIGDANLKFVDVPVDETNNDNVKNIIRLNSDLDGGVATDDLNAMNFIDSFNQVYPNLDFHMIGFNNSLPHVLLEKNYKTMDLFPEEMGVKAALLLFSDRENKDIDKKQHLIVGYQII</sequence>
<dbReference type="PROSITE" id="PS00356">
    <property type="entry name" value="HTH_LACI_1"/>
    <property type="match status" value="1"/>
</dbReference>
<dbReference type="InterPro" id="IPR000843">
    <property type="entry name" value="HTH_LacI"/>
</dbReference>
<name>A0A0H4QE46_9LACO</name>
<gene>
    <name evidence="5" type="ORF">ABM34_03085</name>
</gene>
<proteinExistence type="predicted"/>
<dbReference type="PANTHER" id="PTHR30146:SF109">
    <property type="entry name" value="HTH-TYPE TRANSCRIPTIONAL REGULATOR GALS"/>
    <property type="match status" value="1"/>
</dbReference>
<dbReference type="GO" id="GO:0000976">
    <property type="term" value="F:transcription cis-regulatory region binding"/>
    <property type="evidence" value="ECO:0007669"/>
    <property type="project" value="TreeGrafter"/>
</dbReference>
<dbReference type="PATRIC" id="fig|1007676.4.peg.640"/>